<dbReference type="PANTHER" id="PTHR42643">
    <property type="entry name" value="IONOTROPIC RECEPTOR 20A-RELATED"/>
    <property type="match status" value="1"/>
</dbReference>
<dbReference type="GO" id="GO:0005886">
    <property type="term" value="C:plasma membrane"/>
    <property type="evidence" value="ECO:0007669"/>
    <property type="project" value="UniProtKB-SubCell"/>
</dbReference>
<reference evidence="10" key="1">
    <citation type="submission" date="2021-06" db="EMBL/GenBank/DDBJ databases">
        <authorList>
            <person name="Hodson N. C."/>
            <person name="Mongue J. A."/>
            <person name="Jaron S. K."/>
        </authorList>
    </citation>
    <scope>NUCLEOTIDE SEQUENCE</scope>
</reference>
<keyword evidence="5 8" id="KW-0472">Membrane</keyword>
<evidence type="ECO:0000256" key="2">
    <source>
        <dbReference type="ARBA" id="ARBA00022475"/>
    </source>
</evidence>
<keyword evidence="3 8" id="KW-0812">Transmembrane</keyword>
<sequence length="374" mass="41859">MSIKTVLILILAVTDFSVQSQPTNSKLLWSTVSTALAAETWAGSQFQESGICTFKLIGITSGSSTNLDQSVFPIIILPFCALLQQSRTIPTSLRYLTGIFLFHSIVTGAFFNSNLISFLTYPEVEQPPGTPEELARSLDYKIKYINYPGAADDLFFSQTTAPTYLKIKRRMEYFSTKYMIKAMLETVVGRKTALINYHGLALLDIVQNATIHPDFVPLTAARAPIFECLVNIGLRKYSKLTEVVSSNTGILQNTGHFDKWFQQALDLVRKDGLAWLKTVRNSGLNQELAFQVVKLTEESMSCKTKPFGLAHLGLAFFSLISGTIVAILGFISEVLTSAHLRNLWKRTYYSLNPPIIRQKFDAVLRVQQTDIFLR</sequence>
<evidence type="ECO:0000256" key="7">
    <source>
        <dbReference type="ARBA" id="ARBA00023180"/>
    </source>
</evidence>
<comment type="caution">
    <text evidence="10">The sequence shown here is derived from an EMBL/GenBank/DDBJ whole genome shotgun (WGS) entry which is preliminary data.</text>
</comment>
<feature type="signal peptide" evidence="9">
    <location>
        <begin position="1"/>
        <end position="20"/>
    </location>
</feature>
<dbReference type="EMBL" id="CAJVCH010102225">
    <property type="protein sequence ID" value="CAG7723745.1"/>
    <property type="molecule type" value="Genomic_DNA"/>
</dbReference>
<dbReference type="InterPro" id="IPR052192">
    <property type="entry name" value="Insect_Ionotropic_Sensory_Rcpt"/>
</dbReference>
<organism evidence="10 11">
    <name type="scientific">Allacma fusca</name>
    <dbReference type="NCBI Taxonomy" id="39272"/>
    <lineage>
        <taxon>Eukaryota</taxon>
        <taxon>Metazoa</taxon>
        <taxon>Ecdysozoa</taxon>
        <taxon>Arthropoda</taxon>
        <taxon>Hexapoda</taxon>
        <taxon>Collembola</taxon>
        <taxon>Symphypleona</taxon>
        <taxon>Sminthuridae</taxon>
        <taxon>Allacma</taxon>
    </lineage>
</organism>
<evidence type="ECO:0000256" key="9">
    <source>
        <dbReference type="SAM" id="SignalP"/>
    </source>
</evidence>
<dbReference type="AlphaFoldDB" id="A0A8J2KB42"/>
<evidence type="ECO:0000256" key="1">
    <source>
        <dbReference type="ARBA" id="ARBA00004651"/>
    </source>
</evidence>
<dbReference type="OrthoDB" id="6364239at2759"/>
<evidence type="ECO:0000313" key="10">
    <source>
        <dbReference type="EMBL" id="CAG7723745.1"/>
    </source>
</evidence>
<feature type="chain" id="PRO_5035304180" evidence="9">
    <location>
        <begin position="21"/>
        <end position="374"/>
    </location>
</feature>
<evidence type="ECO:0000256" key="3">
    <source>
        <dbReference type="ARBA" id="ARBA00022692"/>
    </source>
</evidence>
<dbReference type="Proteomes" id="UP000708208">
    <property type="component" value="Unassembled WGS sequence"/>
</dbReference>
<evidence type="ECO:0000256" key="5">
    <source>
        <dbReference type="ARBA" id="ARBA00023136"/>
    </source>
</evidence>
<keyword evidence="7" id="KW-0325">Glycoprotein</keyword>
<evidence type="ECO:0000256" key="4">
    <source>
        <dbReference type="ARBA" id="ARBA00022989"/>
    </source>
</evidence>
<keyword evidence="9" id="KW-0732">Signal</keyword>
<keyword evidence="11" id="KW-1185">Reference proteome</keyword>
<name>A0A8J2KB42_9HEXA</name>
<gene>
    <name evidence="10" type="ORF">AFUS01_LOCUS12812</name>
</gene>
<keyword evidence="6" id="KW-0675">Receptor</keyword>
<protein>
    <submittedName>
        <fullName evidence="10">Uncharacterized protein</fullName>
    </submittedName>
</protein>
<keyword evidence="4 8" id="KW-1133">Transmembrane helix</keyword>
<proteinExistence type="predicted"/>
<evidence type="ECO:0000256" key="8">
    <source>
        <dbReference type="SAM" id="Phobius"/>
    </source>
</evidence>
<comment type="subcellular location">
    <subcellularLocation>
        <location evidence="1">Cell membrane</location>
        <topology evidence="1">Multi-pass membrane protein</topology>
    </subcellularLocation>
</comment>
<evidence type="ECO:0000313" key="11">
    <source>
        <dbReference type="Proteomes" id="UP000708208"/>
    </source>
</evidence>
<evidence type="ECO:0000256" key="6">
    <source>
        <dbReference type="ARBA" id="ARBA00023170"/>
    </source>
</evidence>
<dbReference type="PANTHER" id="PTHR42643:SF24">
    <property type="entry name" value="IONOTROPIC RECEPTOR 60A"/>
    <property type="match status" value="1"/>
</dbReference>
<feature type="transmembrane region" description="Helical" evidence="8">
    <location>
        <begin position="309"/>
        <end position="331"/>
    </location>
</feature>
<accession>A0A8J2KB42</accession>
<keyword evidence="2" id="KW-1003">Cell membrane</keyword>